<dbReference type="PANTHER" id="PTHR35889">
    <property type="entry name" value="CYCLOINULO-OLIGOSACCHARIDE FRUCTANOTRANSFERASE-RELATED"/>
    <property type="match status" value="1"/>
</dbReference>
<proteinExistence type="predicted"/>
<keyword evidence="7" id="KW-1185">Reference proteome</keyword>
<dbReference type="RefSeq" id="WP_283434953.1">
    <property type="nucleotide sequence ID" value="NZ_FXUG01000018.1"/>
</dbReference>
<dbReference type="PANTHER" id="PTHR35889:SF3">
    <property type="entry name" value="F-BOX DOMAIN-CONTAINING PROTEIN"/>
    <property type="match status" value="1"/>
</dbReference>
<evidence type="ECO:0000313" key="7">
    <source>
        <dbReference type="Proteomes" id="UP001158067"/>
    </source>
</evidence>
<gene>
    <name evidence="6" type="ORF">SAMN06265222_11850</name>
</gene>
<evidence type="ECO:0000256" key="2">
    <source>
        <dbReference type="SAM" id="SignalP"/>
    </source>
</evidence>
<name>A0ABY1QMA0_9BACT</name>
<feature type="domain" description="Cytochrome C Planctomycete-type" evidence="5">
    <location>
        <begin position="56"/>
        <end position="112"/>
    </location>
</feature>
<sequence>MRLKTHFPIWLLSCIAIGLATCSDLMAEESTLATPEPLPEIVDFNEHIRPIFNQHCTACHGGVKQAADISFVYKDQVLPPEGWIVEPGSPEDSILIQRILEDDPDLVMPPAGHGAALPKRDIALLTRWIEQGAIWTASHWSLAAPKPQTVPEVSDSQWPSQPLDHFVLAKLHDAELKPSPPASGQRWLRRTSLDLIGLPPTLTEQEDFITQYKQDPQAARVAAVDRLLESPAYGERWGSVWLDQVRYADSKGLGLDSRRSVWKYRDWVIDSFNQDLPYDEFTIKQLAGDLLPNPSIEDLVATTAHRLTQSNEEGGTDDEEFRVEAVLDRVNTTWQVWLGTTFGCVQCHSHPYDPFRHEEYYQFTAFFNNTSDVDLDEDWPVANVPLDPTQYNEASQLDRQIQSLKDQIWQAEYKLLGDAKAWQPVESLSAKTNNQTKVGVQRVDNHDEFHTIDTVSRNTDITLEASLPESLTELTAIRLTILPLDPETAISDSEWGFVLSQIDAELTNPKLANSDESESTKLDIQQVLIDEPDPFFDPQLSLDKKSNRGFAAYSRINRPRQAALVLAKPQTVAAQARLKITLKHRVYLLAAFSLISKRGHLAVTDDSRFTDSLTDEKLTTLRERLRHLENQRSKIKSVATPVMKELPEHLRRPTHLFERGLFLTKGEEVCADTPESLPPLILESENHDENGAPIATDRLALAKWLVRPDNPLTARVAVNRVWAQLFGVGLVATEEDFGSSGDLPSHPRLLDYLALRFQNEMGWSMKSLLRELVLSSTYAQSSKSIPESHQQDPRNRLLSRGPRYRLTSEMVRDQALVAAGLLSEHHLGKPVYPPIPGGVWKPFHSGDKWNSTKPGNEQRYRRSIYTYTKRSIPYPMFATFDAPSREFCTPRRLRSNTPLQALMMLNDETFVECANALANQMKQASDDPREQIRNGFLRVLCREPSSGELDDLIELLETPAMESTPEETAVSKATPAERKTETQPNTSNQPLRVIATVLLNLDEAIMK</sequence>
<organism evidence="6 7">
    <name type="scientific">Neorhodopirellula lusitana</name>
    <dbReference type="NCBI Taxonomy" id="445327"/>
    <lineage>
        <taxon>Bacteria</taxon>
        <taxon>Pseudomonadati</taxon>
        <taxon>Planctomycetota</taxon>
        <taxon>Planctomycetia</taxon>
        <taxon>Pirellulales</taxon>
        <taxon>Pirellulaceae</taxon>
        <taxon>Neorhodopirellula</taxon>
    </lineage>
</organism>
<evidence type="ECO:0000313" key="6">
    <source>
        <dbReference type="EMBL" id="SMP74833.1"/>
    </source>
</evidence>
<feature type="domain" description="DUF1553" evidence="4">
    <location>
        <begin position="697"/>
        <end position="955"/>
    </location>
</feature>
<feature type="signal peptide" evidence="2">
    <location>
        <begin position="1"/>
        <end position="27"/>
    </location>
</feature>
<feature type="domain" description="DUF1549" evidence="3">
    <location>
        <begin position="162"/>
        <end position="371"/>
    </location>
</feature>
<dbReference type="EMBL" id="FXUG01000018">
    <property type="protein sequence ID" value="SMP74833.1"/>
    <property type="molecule type" value="Genomic_DNA"/>
</dbReference>
<dbReference type="InterPro" id="IPR022655">
    <property type="entry name" value="DUF1553"/>
</dbReference>
<feature type="chain" id="PRO_5047546990" evidence="2">
    <location>
        <begin position="28"/>
        <end position="1007"/>
    </location>
</feature>
<evidence type="ECO:0000259" key="4">
    <source>
        <dbReference type="Pfam" id="PF07587"/>
    </source>
</evidence>
<comment type="caution">
    <text evidence="6">The sequence shown here is derived from an EMBL/GenBank/DDBJ whole genome shotgun (WGS) entry which is preliminary data.</text>
</comment>
<protein>
    <submittedName>
        <fullName evidence="6">Planctomycete cytochrome C</fullName>
    </submittedName>
</protein>
<evidence type="ECO:0000256" key="1">
    <source>
        <dbReference type="SAM" id="MobiDB-lite"/>
    </source>
</evidence>
<keyword evidence="2" id="KW-0732">Signal</keyword>
<reference evidence="6 7" key="1">
    <citation type="submission" date="2017-05" db="EMBL/GenBank/DDBJ databases">
        <authorList>
            <person name="Varghese N."/>
            <person name="Submissions S."/>
        </authorList>
    </citation>
    <scope>NUCLEOTIDE SEQUENCE [LARGE SCALE GENOMIC DNA]</scope>
    <source>
        <strain evidence="6 7">DSM 25457</strain>
    </source>
</reference>
<dbReference type="InterPro" id="IPR011444">
    <property type="entry name" value="DUF1549"/>
</dbReference>
<dbReference type="InterPro" id="IPR011429">
    <property type="entry name" value="Cyt_c_Planctomycete-type"/>
</dbReference>
<dbReference type="Pfam" id="PF07587">
    <property type="entry name" value="PSD1"/>
    <property type="match status" value="1"/>
</dbReference>
<evidence type="ECO:0000259" key="5">
    <source>
        <dbReference type="Pfam" id="PF07635"/>
    </source>
</evidence>
<dbReference type="Proteomes" id="UP001158067">
    <property type="component" value="Unassembled WGS sequence"/>
</dbReference>
<dbReference type="Pfam" id="PF07583">
    <property type="entry name" value="PSCyt2"/>
    <property type="match status" value="1"/>
</dbReference>
<feature type="region of interest" description="Disordered" evidence="1">
    <location>
        <begin position="958"/>
        <end position="989"/>
    </location>
</feature>
<dbReference type="Pfam" id="PF07635">
    <property type="entry name" value="PSCyt1"/>
    <property type="match status" value="1"/>
</dbReference>
<accession>A0ABY1QMA0</accession>
<dbReference type="SUPFAM" id="SSF46626">
    <property type="entry name" value="Cytochrome c"/>
    <property type="match status" value="1"/>
</dbReference>
<evidence type="ECO:0000259" key="3">
    <source>
        <dbReference type="Pfam" id="PF07583"/>
    </source>
</evidence>
<dbReference type="InterPro" id="IPR036909">
    <property type="entry name" value="Cyt_c-like_dom_sf"/>
</dbReference>